<evidence type="ECO:0000259" key="5">
    <source>
        <dbReference type="PROSITE" id="PS51900"/>
    </source>
</evidence>
<evidence type="ECO:0000256" key="3">
    <source>
        <dbReference type="ARBA" id="ARBA00023172"/>
    </source>
</evidence>
<dbReference type="PANTHER" id="PTHR30349">
    <property type="entry name" value="PHAGE INTEGRASE-RELATED"/>
    <property type="match status" value="1"/>
</dbReference>
<dbReference type="InterPro" id="IPR044068">
    <property type="entry name" value="CB"/>
</dbReference>
<dbReference type="PANTHER" id="PTHR30349:SF41">
    <property type="entry name" value="INTEGRASE_RECOMBINASE PROTEIN MJ0367-RELATED"/>
    <property type="match status" value="1"/>
</dbReference>
<dbReference type="Gene3D" id="1.10.150.130">
    <property type="match status" value="1"/>
</dbReference>
<dbReference type="GO" id="GO:0006310">
    <property type="term" value="P:DNA recombination"/>
    <property type="evidence" value="ECO:0007669"/>
    <property type="project" value="UniProtKB-KW"/>
</dbReference>
<dbReference type="RefSeq" id="WP_208651316.1">
    <property type="nucleotide sequence ID" value="NZ_CP036528.1"/>
</dbReference>
<feature type="domain" description="Core-binding (CB)" evidence="5">
    <location>
        <begin position="5"/>
        <end position="92"/>
    </location>
</feature>
<dbReference type="GO" id="GO:0003677">
    <property type="term" value="F:DNA binding"/>
    <property type="evidence" value="ECO:0007669"/>
    <property type="project" value="UniProtKB-UniRule"/>
</dbReference>
<gene>
    <name evidence="6" type="ORF">DKZ56_03440</name>
</gene>
<evidence type="ECO:0000256" key="1">
    <source>
        <dbReference type="ARBA" id="ARBA00008857"/>
    </source>
</evidence>
<dbReference type="PROSITE" id="PS51900">
    <property type="entry name" value="CB"/>
    <property type="match status" value="1"/>
</dbReference>
<dbReference type="InterPro" id="IPR050090">
    <property type="entry name" value="Tyrosine_recombinase_XerCD"/>
</dbReference>
<dbReference type="SUPFAM" id="SSF56349">
    <property type="entry name" value="DNA breaking-rejoining enzymes"/>
    <property type="match status" value="1"/>
</dbReference>
<dbReference type="Proteomes" id="UP000291151">
    <property type="component" value="Chromosome"/>
</dbReference>
<evidence type="ECO:0000313" key="7">
    <source>
        <dbReference type="Proteomes" id="UP000291151"/>
    </source>
</evidence>
<keyword evidence="7" id="KW-1185">Reference proteome</keyword>
<keyword evidence="3" id="KW-0233">DNA recombination</keyword>
<accession>A0A4V1A2U8</accession>
<dbReference type="GO" id="GO:0015074">
    <property type="term" value="P:DNA integration"/>
    <property type="evidence" value="ECO:0007669"/>
    <property type="project" value="InterPro"/>
</dbReference>
<proteinExistence type="inferred from homology"/>
<reference evidence="6 7" key="1">
    <citation type="submission" date="2019-02" db="EMBL/GenBank/DDBJ databases">
        <title>Ureibacillus thermophilus.</title>
        <authorList>
            <person name="Sunny J.S."/>
            <person name="Natarajan A."/>
            <person name="Saleena L.M."/>
        </authorList>
    </citation>
    <scope>NUCLEOTIDE SEQUENCE [LARGE SCALE GENOMIC DNA]</scope>
    <source>
        <strain evidence="6 7">LM102</strain>
    </source>
</reference>
<organism evidence="6 7">
    <name type="scientific">Ureibacillus thermophilus</name>
    <dbReference type="NCBI Taxonomy" id="367743"/>
    <lineage>
        <taxon>Bacteria</taxon>
        <taxon>Bacillati</taxon>
        <taxon>Bacillota</taxon>
        <taxon>Bacilli</taxon>
        <taxon>Bacillales</taxon>
        <taxon>Caryophanaceae</taxon>
        <taxon>Ureibacillus</taxon>
    </lineage>
</organism>
<dbReference type="Pfam" id="PF12834">
    <property type="entry name" value="Phage_int_SAM_2"/>
    <property type="match status" value="1"/>
</dbReference>
<dbReference type="Pfam" id="PF00589">
    <property type="entry name" value="Phage_integrase"/>
    <property type="match status" value="1"/>
</dbReference>
<dbReference type="InterPro" id="IPR024457">
    <property type="entry name" value="Putative_integrase_N"/>
</dbReference>
<evidence type="ECO:0000313" key="6">
    <source>
        <dbReference type="EMBL" id="QBK25000.1"/>
    </source>
</evidence>
<comment type="similarity">
    <text evidence="1">Belongs to the 'phage' integrase family.</text>
</comment>
<protein>
    <recommendedName>
        <fullName evidence="5">Core-binding (CB) domain-containing protein</fullName>
    </recommendedName>
</protein>
<dbReference type="KEGG" id="uth:DKZ56_03440"/>
<dbReference type="InterPro" id="IPR011010">
    <property type="entry name" value="DNA_brk_join_enz"/>
</dbReference>
<dbReference type="Gene3D" id="1.10.443.10">
    <property type="entry name" value="Intergrase catalytic core"/>
    <property type="match status" value="1"/>
</dbReference>
<dbReference type="InterPro" id="IPR013762">
    <property type="entry name" value="Integrase-like_cat_sf"/>
</dbReference>
<dbReference type="InterPro" id="IPR002104">
    <property type="entry name" value="Integrase_catalytic"/>
</dbReference>
<keyword evidence="2 4" id="KW-0238">DNA-binding</keyword>
<name>A0A4V1A2U8_9BACL</name>
<evidence type="ECO:0000256" key="2">
    <source>
        <dbReference type="ARBA" id="ARBA00023125"/>
    </source>
</evidence>
<sequence>MKHNIKITPLIEQMEKLFRHTRTGSFKTRARYKSSCRNFLDFVHKEFKLKNIKNLQDKHVVAYIKKRQEEGVSPKTIKNDLVAIRYLHDMIPNAKYQLSDNDDLKKLYELKLDKTPAVKGDRGWTDEEYRNILSFVNEKASENKTAADTRDVMILCRTMGLRVAEAVAMKRSQAEEALRTGIYQVRGEAKNGKWRQVPLSNEARQMLLNRLKIVNRGEKVFVGPNEKTHHAINRVEKFLENHREKFVTEEGKQKRMYKGKSSPLTFHGLRYNYVQDRIKEEMEKGYSFEQAASFVTKEVGHERIDVIKVYLGNKNVLLITD</sequence>
<dbReference type="InterPro" id="IPR010998">
    <property type="entry name" value="Integrase_recombinase_N"/>
</dbReference>
<dbReference type="EMBL" id="CP036528">
    <property type="protein sequence ID" value="QBK25000.1"/>
    <property type="molecule type" value="Genomic_DNA"/>
</dbReference>
<dbReference type="AlphaFoldDB" id="A0A4V1A2U8"/>
<evidence type="ECO:0000256" key="4">
    <source>
        <dbReference type="PROSITE-ProRule" id="PRU01248"/>
    </source>
</evidence>